<dbReference type="EMBL" id="CP006912">
    <property type="protein sequence ID" value="AHB49610.1"/>
    <property type="molecule type" value="Genomic_DNA"/>
</dbReference>
<evidence type="ECO:0000256" key="5">
    <source>
        <dbReference type="ARBA" id="ARBA00022679"/>
    </source>
</evidence>
<dbReference type="InterPro" id="IPR005248">
    <property type="entry name" value="NadD/NMNAT"/>
</dbReference>
<evidence type="ECO:0000256" key="1">
    <source>
        <dbReference type="ARBA" id="ARBA00002324"/>
    </source>
</evidence>
<evidence type="ECO:0000259" key="12">
    <source>
        <dbReference type="Pfam" id="PF01467"/>
    </source>
</evidence>
<dbReference type="STRING" id="1029756.W911_16295"/>
<keyword evidence="14" id="KW-1185">Reference proteome</keyword>
<keyword evidence="6 11" id="KW-0548">Nucleotidyltransferase</keyword>
<evidence type="ECO:0000256" key="7">
    <source>
        <dbReference type="ARBA" id="ARBA00022741"/>
    </source>
</evidence>
<protein>
    <recommendedName>
        <fullName evidence="11">Probable nicotinate-nucleotide adenylyltransferase</fullName>
        <ecNumber evidence="11">2.7.7.18</ecNumber>
    </recommendedName>
    <alternativeName>
        <fullName evidence="11">Deamido-NAD(+) diphosphorylase</fullName>
    </alternativeName>
    <alternativeName>
        <fullName evidence="11">Deamido-NAD(+) pyrophosphorylase</fullName>
    </alternativeName>
    <alternativeName>
        <fullName evidence="11">Nicotinate mononucleotide adenylyltransferase</fullName>
        <shortName evidence="11">NaMN adenylyltransferase</shortName>
    </alternativeName>
</protein>
<comment type="function">
    <text evidence="1 11">Catalyzes the reversible adenylation of nicotinate mononucleotide (NaMN) to nicotinic acid adenine dinucleotide (NaAD).</text>
</comment>
<evidence type="ECO:0000256" key="4">
    <source>
        <dbReference type="ARBA" id="ARBA00022642"/>
    </source>
</evidence>
<dbReference type="PATRIC" id="fig|1029756.8.peg.3394"/>
<dbReference type="GO" id="GO:0004515">
    <property type="term" value="F:nicotinate-nucleotide adenylyltransferase activity"/>
    <property type="evidence" value="ECO:0007669"/>
    <property type="project" value="UniProtKB-UniRule"/>
</dbReference>
<dbReference type="HAMAP" id="MF_00244">
    <property type="entry name" value="NaMN_adenylyltr"/>
    <property type="match status" value="1"/>
</dbReference>
<dbReference type="PANTHER" id="PTHR39321:SF3">
    <property type="entry name" value="PHOSPHOPANTETHEINE ADENYLYLTRANSFERASE"/>
    <property type="match status" value="1"/>
</dbReference>
<proteinExistence type="inferred from homology"/>
<evidence type="ECO:0000256" key="3">
    <source>
        <dbReference type="ARBA" id="ARBA00009014"/>
    </source>
</evidence>
<keyword evidence="5 11" id="KW-0808">Transferase</keyword>
<reference evidence="13 14" key="1">
    <citation type="journal article" date="2014" name="Genome Announc.">
        <title>Complete Genome Sequence of Hyphomicrobium nitrativorans Strain NL23, a Denitrifying Bacterium Isolated from Biofilm of a Methanol-Fed Denitrification System Treating Seawater at the Montreal Biodome.</title>
        <authorList>
            <person name="Martineau C."/>
            <person name="Villeneuve C."/>
            <person name="Mauffrey F."/>
            <person name="Villemur R."/>
        </authorList>
    </citation>
    <scope>NUCLEOTIDE SEQUENCE [LARGE SCALE GENOMIC DNA]</scope>
    <source>
        <strain evidence="13">NL23</strain>
    </source>
</reference>
<dbReference type="Proteomes" id="UP000018542">
    <property type="component" value="Chromosome"/>
</dbReference>
<dbReference type="HOGENOM" id="CLU_069765_2_0_5"/>
<dbReference type="NCBIfam" id="NF000845">
    <property type="entry name" value="PRK00071.2-4"/>
    <property type="match status" value="1"/>
</dbReference>
<keyword evidence="7 11" id="KW-0547">Nucleotide-binding</keyword>
<dbReference type="Pfam" id="PF01467">
    <property type="entry name" value="CTP_transf_like"/>
    <property type="match status" value="1"/>
</dbReference>
<keyword evidence="4 11" id="KW-0662">Pyridine nucleotide biosynthesis</keyword>
<evidence type="ECO:0000256" key="8">
    <source>
        <dbReference type="ARBA" id="ARBA00022840"/>
    </source>
</evidence>
<dbReference type="GO" id="GO:0009435">
    <property type="term" value="P:NAD+ biosynthetic process"/>
    <property type="evidence" value="ECO:0007669"/>
    <property type="project" value="UniProtKB-UniRule"/>
</dbReference>
<comment type="catalytic activity">
    <reaction evidence="10 11">
        <text>nicotinate beta-D-ribonucleotide + ATP + H(+) = deamido-NAD(+) + diphosphate</text>
        <dbReference type="Rhea" id="RHEA:22860"/>
        <dbReference type="ChEBI" id="CHEBI:15378"/>
        <dbReference type="ChEBI" id="CHEBI:30616"/>
        <dbReference type="ChEBI" id="CHEBI:33019"/>
        <dbReference type="ChEBI" id="CHEBI:57502"/>
        <dbReference type="ChEBI" id="CHEBI:58437"/>
        <dbReference type="EC" id="2.7.7.18"/>
    </reaction>
</comment>
<dbReference type="UniPathway" id="UPA00253">
    <property type="reaction ID" value="UER00332"/>
</dbReference>
<dbReference type="PANTHER" id="PTHR39321">
    <property type="entry name" value="NICOTINATE-NUCLEOTIDE ADENYLYLTRANSFERASE-RELATED"/>
    <property type="match status" value="1"/>
</dbReference>
<dbReference type="Gene3D" id="3.40.50.620">
    <property type="entry name" value="HUPs"/>
    <property type="match status" value="1"/>
</dbReference>
<evidence type="ECO:0000256" key="10">
    <source>
        <dbReference type="ARBA" id="ARBA00048721"/>
    </source>
</evidence>
<name>V5SHS9_9HYPH</name>
<dbReference type="InterPro" id="IPR014729">
    <property type="entry name" value="Rossmann-like_a/b/a_fold"/>
</dbReference>
<gene>
    <name evidence="11" type="primary">nadD</name>
    <name evidence="13" type="ORF">W911_16295</name>
</gene>
<evidence type="ECO:0000256" key="2">
    <source>
        <dbReference type="ARBA" id="ARBA00005019"/>
    </source>
</evidence>
<comment type="pathway">
    <text evidence="2 11">Cofactor biosynthesis; NAD(+) biosynthesis; deamido-NAD(+) from nicotinate D-ribonucleotide: step 1/1.</text>
</comment>
<dbReference type="EC" id="2.7.7.18" evidence="11"/>
<feature type="domain" description="Cytidyltransferase-like" evidence="12">
    <location>
        <begin position="14"/>
        <end position="192"/>
    </location>
</feature>
<dbReference type="InterPro" id="IPR004821">
    <property type="entry name" value="Cyt_trans-like"/>
</dbReference>
<evidence type="ECO:0000313" key="13">
    <source>
        <dbReference type="EMBL" id="AHB49610.1"/>
    </source>
</evidence>
<keyword evidence="9 11" id="KW-0520">NAD</keyword>
<organism evidence="13 14">
    <name type="scientific">Hyphomicrobium nitrativorans NL23</name>
    <dbReference type="NCBI Taxonomy" id="1029756"/>
    <lineage>
        <taxon>Bacteria</taxon>
        <taxon>Pseudomonadati</taxon>
        <taxon>Pseudomonadota</taxon>
        <taxon>Alphaproteobacteria</taxon>
        <taxon>Hyphomicrobiales</taxon>
        <taxon>Hyphomicrobiaceae</taxon>
        <taxon>Hyphomicrobium</taxon>
    </lineage>
</organism>
<dbReference type="AlphaFoldDB" id="V5SHS9"/>
<evidence type="ECO:0000313" key="14">
    <source>
        <dbReference type="Proteomes" id="UP000018542"/>
    </source>
</evidence>
<evidence type="ECO:0000256" key="11">
    <source>
        <dbReference type="HAMAP-Rule" id="MF_00244"/>
    </source>
</evidence>
<dbReference type="SUPFAM" id="SSF52374">
    <property type="entry name" value="Nucleotidylyl transferase"/>
    <property type="match status" value="1"/>
</dbReference>
<dbReference type="KEGG" id="hni:W911_16295"/>
<sequence length="200" mass="21812">MRAPLAGQGQRIGLLGGSFNPPHGTHVAVSEAAMKRLGLDQVWWLVTPGNPLKEHGDLAPLSERLAACRTLAVNPRIHVTALEADLGSALTAVTIAFLKRRFPRARFVWIMGGDNLAGFHRWTAWRQIAGQMPIAIADRPLWRLKALSSPAGRALAPYRLPDDRAGVLADQRAPAWVYLPIRLSSESSTEIRAGRQPPSV</sequence>
<dbReference type="CDD" id="cd02165">
    <property type="entry name" value="NMNAT"/>
    <property type="match status" value="1"/>
</dbReference>
<dbReference type="GO" id="GO:0005524">
    <property type="term" value="F:ATP binding"/>
    <property type="evidence" value="ECO:0007669"/>
    <property type="project" value="UniProtKB-KW"/>
</dbReference>
<evidence type="ECO:0000256" key="6">
    <source>
        <dbReference type="ARBA" id="ARBA00022695"/>
    </source>
</evidence>
<keyword evidence="8 11" id="KW-0067">ATP-binding</keyword>
<comment type="similarity">
    <text evidence="3 11">Belongs to the NadD family.</text>
</comment>
<accession>V5SHS9</accession>
<evidence type="ECO:0000256" key="9">
    <source>
        <dbReference type="ARBA" id="ARBA00023027"/>
    </source>
</evidence>
<dbReference type="NCBIfam" id="NF000843">
    <property type="entry name" value="PRK00071.2-2"/>
    <property type="match status" value="1"/>
</dbReference>